<evidence type="ECO:0000313" key="2">
    <source>
        <dbReference type="Proteomes" id="UP001501116"/>
    </source>
</evidence>
<gene>
    <name evidence="1" type="ORF">GCM10009754_69920</name>
</gene>
<comment type="caution">
    <text evidence="1">The sequence shown here is derived from an EMBL/GenBank/DDBJ whole genome shotgun (WGS) entry which is preliminary data.</text>
</comment>
<dbReference type="EMBL" id="BAAANN010000038">
    <property type="protein sequence ID" value="GAA1982915.1"/>
    <property type="molecule type" value="Genomic_DNA"/>
</dbReference>
<proteinExistence type="predicted"/>
<accession>A0ABN2SA13</accession>
<dbReference type="RefSeq" id="WP_344428935.1">
    <property type="nucleotide sequence ID" value="NZ_BAAANN010000038.1"/>
</dbReference>
<dbReference type="Proteomes" id="UP001501116">
    <property type="component" value="Unassembled WGS sequence"/>
</dbReference>
<sequence length="95" mass="10579">MPDRDPRYVVEPGTDGSWLLIDHGADRRQREAIERSATEQDAQLTADALSVGEEITRGLDRPPDPAFDGIEELIASATAALRREHNFNHLLFPAE</sequence>
<reference evidence="1 2" key="1">
    <citation type="journal article" date="2019" name="Int. J. Syst. Evol. Microbiol.">
        <title>The Global Catalogue of Microorganisms (GCM) 10K type strain sequencing project: providing services to taxonomists for standard genome sequencing and annotation.</title>
        <authorList>
            <consortium name="The Broad Institute Genomics Platform"/>
            <consortium name="The Broad Institute Genome Sequencing Center for Infectious Disease"/>
            <person name="Wu L."/>
            <person name="Ma J."/>
        </authorList>
    </citation>
    <scope>NUCLEOTIDE SEQUENCE [LARGE SCALE GENOMIC DNA]</scope>
    <source>
        <strain evidence="1 2">JCM 14545</strain>
    </source>
</reference>
<name>A0ABN2SA13_9PSEU</name>
<protein>
    <submittedName>
        <fullName evidence="1">Uncharacterized protein</fullName>
    </submittedName>
</protein>
<keyword evidence="2" id="KW-1185">Reference proteome</keyword>
<evidence type="ECO:0000313" key="1">
    <source>
        <dbReference type="EMBL" id="GAA1982915.1"/>
    </source>
</evidence>
<organism evidence="1 2">
    <name type="scientific">Amycolatopsis minnesotensis</name>
    <dbReference type="NCBI Taxonomy" id="337894"/>
    <lineage>
        <taxon>Bacteria</taxon>
        <taxon>Bacillati</taxon>
        <taxon>Actinomycetota</taxon>
        <taxon>Actinomycetes</taxon>
        <taxon>Pseudonocardiales</taxon>
        <taxon>Pseudonocardiaceae</taxon>
        <taxon>Amycolatopsis</taxon>
    </lineage>
</organism>